<feature type="transmembrane region" description="Helical" evidence="5">
    <location>
        <begin position="435"/>
        <end position="455"/>
    </location>
</feature>
<evidence type="ECO:0000313" key="8">
    <source>
        <dbReference type="Proteomes" id="UP000054911"/>
    </source>
</evidence>
<dbReference type="RefSeq" id="WP_061178310.1">
    <property type="nucleotide sequence ID" value="NZ_FCOE02000027.1"/>
</dbReference>
<keyword evidence="4 5" id="KW-0472">Membrane</keyword>
<evidence type="ECO:0000259" key="6">
    <source>
        <dbReference type="PROSITE" id="PS50850"/>
    </source>
</evidence>
<evidence type="ECO:0000313" key="7">
    <source>
        <dbReference type="EMBL" id="SAK86664.1"/>
    </source>
</evidence>
<evidence type="ECO:0000256" key="4">
    <source>
        <dbReference type="ARBA" id="ARBA00023136"/>
    </source>
</evidence>
<dbReference type="Gene3D" id="1.20.1250.20">
    <property type="entry name" value="MFS general substrate transporter like domains"/>
    <property type="match status" value="1"/>
</dbReference>
<keyword evidence="3 5" id="KW-1133">Transmembrane helix</keyword>
<feature type="transmembrane region" description="Helical" evidence="5">
    <location>
        <begin position="370"/>
        <end position="393"/>
    </location>
</feature>
<keyword evidence="2 5" id="KW-0812">Transmembrane</keyword>
<protein>
    <submittedName>
        <fullName evidence="7">Major facilitator transporter</fullName>
    </submittedName>
</protein>
<reference evidence="7" key="1">
    <citation type="submission" date="2016-01" db="EMBL/GenBank/DDBJ databases">
        <authorList>
            <person name="Peeters C."/>
        </authorList>
    </citation>
    <scope>NUCLEOTIDE SEQUENCE [LARGE SCALE GENOMIC DNA]</scope>
    <source>
        <strain evidence="7">LMG 29323</strain>
    </source>
</reference>
<evidence type="ECO:0000256" key="2">
    <source>
        <dbReference type="ARBA" id="ARBA00022692"/>
    </source>
</evidence>
<proteinExistence type="predicted"/>
<dbReference type="SUPFAM" id="SSF103473">
    <property type="entry name" value="MFS general substrate transporter"/>
    <property type="match status" value="1"/>
</dbReference>
<evidence type="ECO:0000256" key="3">
    <source>
        <dbReference type="ARBA" id="ARBA00022989"/>
    </source>
</evidence>
<feature type="transmembrane region" description="Helical" evidence="5">
    <location>
        <begin position="139"/>
        <end position="155"/>
    </location>
</feature>
<dbReference type="InterPro" id="IPR036259">
    <property type="entry name" value="MFS_trans_sf"/>
</dbReference>
<evidence type="ECO:0000256" key="5">
    <source>
        <dbReference type="SAM" id="Phobius"/>
    </source>
</evidence>
<feature type="domain" description="Major facilitator superfamily (MFS) profile" evidence="6">
    <location>
        <begin position="43"/>
        <end position="457"/>
    </location>
</feature>
<comment type="subcellular location">
    <subcellularLocation>
        <location evidence="1">Membrane</location>
        <topology evidence="1">Multi-pass membrane protein</topology>
    </subcellularLocation>
</comment>
<feature type="transmembrane region" description="Helical" evidence="5">
    <location>
        <begin position="345"/>
        <end position="364"/>
    </location>
</feature>
<dbReference type="EMBL" id="FCOE02000027">
    <property type="protein sequence ID" value="SAK86664.1"/>
    <property type="molecule type" value="Genomic_DNA"/>
</dbReference>
<dbReference type="PANTHER" id="PTHR23508">
    <property type="entry name" value="CARBOXYLIC ACID TRANSPORTER PROTEIN HOMOLOG"/>
    <property type="match status" value="1"/>
</dbReference>
<dbReference type="GO" id="GO:0046943">
    <property type="term" value="F:carboxylic acid transmembrane transporter activity"/>
    <property type="evidence" value="ECO:0007669"/>
    <property type="project" value="TreeGrafter"/>
</dbReference>
<feature type="transmembrane region" description="Helical" evidence="5">
    <location>
        <begin position="167"/>
        <end position="185"/>
    </location>
</feature>
<feature type="transmembrane region" description="Helical" evidence="5">
    <location>
        <begin position="36"/>
        <end position="53"/>
    </location>
</feature>
<feature type="transmembrane region" description="Helical" evidence="5">
    <location>
        <begin position="197"/>
        <end position="215"/>
    </location>
</feature>
<dbReference type="Pfam" id="PF00083">
    <property type="entry name" value="Sugar_tr"/>
    <property type="match status" value="1"/>
</dbReference>
<dbReference type="Proteomes" id="UP000054911">
    <property type="component" value="Unassembled WGS sequence"/>
</dbReference>
<evidence type="ECO:0000256" key="1">
    <source>
        <dbReference type="ARBA" id="ARBA00004141"/>
    </source>
</evidence>
<dbReference type="InterPro" id="IPR020846">
    <property type="entry name" value="MFS_dom"/>
</dbReference>
<comment type="caution">
    <text evidence="7">The sequence shown here is derived from an EMBL/GenBank/DDBJ whole genome shotgun (WGS) entry which is preliminary data.</text>
</comment>
<feature type="transmembrane region" description="Helical" evidence="5">
    <location>
        <begin position="281"/>
        <end position="302"/>
    </location>
</feature>
<dbReference type="AlphaFoldDB" id="A0A158CWD1"/>
<dbReference type="PROSITE" id="PS50850">
    <property type="entry name" value="MFS"/>
    <property type="match status" value="1"/>
</dbReference>
<dbReference type="OrthoDB" id="9787026at2"/>
<dbReference type="PANTHER" id="PTHR23508:SF10">
    <property type="entry name" value="CARBOXYLIC ACID TRANSPORTER PROTEIN HOMOLOG"/>
    <property type="match status" value="1"/>
</dbReference>
<feature type="transmembrane region" description="Helical" evidence="5">
    <location>
        <begin position="73"/>
        <end position="100"/>
    </location>
</feature>
<feature type="transmembrane region" description="Helical" evidence="5">
    <location>
        <begin position="314"/>
        <end position="338"/>
    </location>
</feature>
<feature type="transmembrane region" description="Helical" evidence="5">
    <location>
        <begin position="405"/>
        <end position="429"/>
    </location>
</feature>
<sequence>MKQATLASYDEADVGAVADARTSALNIAGRLERLPLARFHWVLFAILGVAMFFDGYDLTVTGFVIPALHKHGWLTPATTATFISVPLVAAAFGSIAAGLLGDRIGRRRLFQATVLAYSLSSVGCGLATSYGMLLTFRTLNLFAIGTVTVTGYAYLNEFTPKRYRGRFQSAVALLLNGGLPFGALMARLIVPNTDVEVGWRILFLLSVIPALLVFANKRLLPESPRWLASVGRDEEAARVLDAIEATIVRQGKPLPDAEPGREPARHLGWDALVSPLVRGRFALAIVFNVCHLTGLFVLISWLPTLFVSRGLTLGSTFTFAAVSFTGGFIGPLLGIVLADRIERRWALVAAALVAAAAGVVYAQQTSPSGLMITGLILVAAIFFISSVGFATYIPEILPTGVRLRGLGTAALIGRLASAVTPFAVAAALLTLKNPFYVVSSVGVAYVVMAVLLAALGPNVRGRSLESLESGLNQKS</sequence>
<dbReference type="InterPro" id="IPR005828">
    <property type="entry name" value="MFS_sugar_transport-like"/>
</dbReference>
<organism evidence="7 8">
    <name type="scientific">Caballeronia pedi</name>
    <dbReference type="NCBI Taxonomy" id="1777141"/>
    <lineage>
        <taxon>Bacteria</taxon>
        <taxon>Pseudomonadati</taxon>
        <taxon>Pseudomonadota</taxon>
        <taxon>Betaproteobacteria</taxon>
        <taxon>Burkholderiales</taxon>
        <taxon>Burkholderiaceae</taxon>
        <taxon>Caballeronia</taxon>
    </lineage>
</organism>
<feature type="transmembrane region" description="Helical" evidence="5">
    <location>
        <begin position="112"/>
        <end position="133"/>
    </location>
</feature>
<name>A0A158CWD1_9BURK</name>
<keyword evidence="8" id="KW-1185">Reference proteome</keyword>
<dbReference type="STRING" id="1777141.AWB80_05969"/>
<gene>
    <name evidence="7" type="ORF">AWB80_05969</name>
</gene>
<accession>A0A158CWD1</accession>
<dbReference type="GO" id="GO:0005886">
    <property type="term" value="C:plasma membrane"/>
    <property type="evidence" value="ECO:0007669"/>
    <property type="project" value="TreeGrafter"/>
</dbReference>